<evidence type="ECO:0000313" key="3">
    <source>
        <dbReference type="Proteomes" id="UP000233551"/>
    </source>
</evidence>
<proteinExistence type="predicted"/>
<organism evidence="2 3">
    <name type="scientific">Punica granatum</name>
    <name type="common">Pomegranate</name>
    <dbReference type="NCBI Taxonomy" id="22663"/>
    <lineage>
        <taxon>Eukaryota</taxon>
        <taxon>Viridiplantae</taxon>
        <taxon>Streptophyta</taxon>
        <taxon>Embryophyta</taxon>
        <taxon>Tracheophyta</taxon>
        <taxon>Spermatophyta</taxon>
        <taxon>Magnoliopsida</taxon>
        <taxon>eudicotyledons</taxon>
        <taxon>Gunneridae</taxon>
        <taxon>Pentapetalae</taxon>
        <taxon>rosids</taxon>
        <taxon>malvids</taxon>
        <taxon>Myrtales</taxon>
        <taxon>Lythraceae</taxon>
        <taxon>Punica</taxon>
    </lineage>
</organism>
<comment type="caution">
    <text evidence="2">The sequence shown here is derived from an EMBL/GenBank/DDBJ whole genome shotgun (WGS) entry which is preliminary data.</text>
</comment>
<protein>
    <submittedName>
        <fullName evidence="2">Uncharacterized protein</fullName>
    </submittedName>
</protein>
<sequence length="128" mass="13797">MLPSLDARGKESGKRPRESQDSAWALRVEGPERRQPRQVGENGVGALAPATARCEVGLVGLLRGRSRRMIVHVVGLYGPECGLSSGPALRAFGSRGLGVSTFPWGRVTDTREGRSRHLSFYDPKVEGG</sequence>
<dbReference type="AlphaFoldDB" id="A0A2I0J0F0"/>
<evidence type="ECO:0000313" key="2">
    <source>
        <dbReference type="EMBL" id="PKI49410.1"/>
    </source>
</evidence>
<dbReference type="EMBL" id="PGOL01002244">
    <property type="protein sequence ID" value="PKI49410.1"/>
    <property type="molecule type" value="Genomic_DNA"/>
</dbReference>
<reference evidence="2 3" key="1">
    <citation type="submission" date="2017-11" db="EMBL/GenBank/DDBJ databases">
        <title>De-novo sequencing of pomegranate (Punica granatum L.) genome.</title>
        <authorList>
            <person name="Akparov Z."/>
            <person name="Amiraslanov A."/>
            <person name="Hajiyeva S."/>
            <person name="Abbasov M."/>
            <person name="Kaur K."/>
            <person name="Hamwieh A."/>
            <person name="Solovyev V."/>
            <person name="Salamov A."/>
            <person name="Braich B."/>
            <person name="Kosarev P."/>
            <person name="Mahmoud A."/>
            <person name="Hajiyev E."/>
            <person name="Babayeva S."/>
            <person name="Izzatullayeva V."/>
            <person name="Mammadov A."/>
            <person name="Mammadov A."/>
            <person name="Sharifova S."/>
            <person name="Ojaghi J."/>
            <person name="Eynullazada K."/>
            <person name="Bayramov B."/>
            <person name="Abdulazimova A."/>
            <person name="Shahmuradov I."/>
        </authorList>
    </citation>
    <scope>NUCLEOTIDE SEQUENCE [LARGE SCALE GENOMIC DNA]</scope>
    <source>
        <strain evidence="3">cv. AG2017</strain>
        <tissue evidence="2">Leaf</tissue>
    </source>
</reference>
<feature type="compositionally biased region" description="Basic and acidic residues" evidence="1">
    <location>
        <begin position="7"/>
        <end position="20"/>
    </location>
</feature>
<gene>
    <name evidence="2" type="ORF">CRG98_030195</name>
</gene>
<dbReference type="Proteomes" id="UP000233551">
    <property type="component" value="Unassembled WGS sequence"/>
</dbReference>
<accession>A0A2I0J0F0</accession>
<evidence type="ECO:0000256" key="1">
    <source>
        <dbReference type="SAM" id="MobiDB-lite"/>
    </source>
</evidence>
<name>A0A2I0J0F0_PUNGR</name>
<keyword evidence="3" id="KW-1185">Reference proteome</keyword>
<feature type="region of interest" description="Disordered" evidence="1">
    <location>
        <begin position="1"/>
        <end position="42"/>
    </location>
</feature>